<dbReference type="SUPFAM" id="SSF51569">
    <property type="entry name" value="Aldolase"/>
    <property type="match status" value="1"/>
</dbReference>
<evidence type="ECO:0000256" key="1">
    <source>
        <dbReference type="ARBA" id="ARBA00003726"/>
    </source>
</evidence>
<dbReference type="NCBIfam" id="TIGR00034">
    <property type="entry name" value="aroFGH"/>
    <property type="match status" value="1"/>
</dbReference>
<evidence type="ECO:0000256" key="2">
    <source>
        <dbReference type="ARBA" id="ARBA00004688"/>
    </source>
</evidence>
<dbReference type="InterPro" id="IPR006218">
    <property type="entry name" value="DAHP1/KDSA"/>
</dbReference>
<dbReference type="Gene3D" id="3.20.20.70">
    <property type="entry name" value="Aldolase class I"/>
    <property type="match status" value="2"/>
</dbReference>
<accession>A0A0D2XHT9</accession>
<evidence type="ECO:0000259" key="9">
    <source>
        <dbReference type="Pfam" id="PF00793"/>
    </source>
</evidence>
<dbReference type="STRING" id="426428.A0A0D2XHT9"/>
<comment type="function">
    <text evidence="1">Stereospecific condensation of phosphoenolpyruvate (PEP) and D-erythrose-4-phosphate (E4P) giving rise to 3-deoxy-D-arabino-heptulosonate-7-phosphate (DAHP).</text>
</comment>
<dbReference type="InterPro" id="IPR013785">
    <property type="entry name" value="Aldolase_TIM"/>
</dbReference>
<sequence length="317" mass="34146">MPSAVEMVTIAADDTRVLGQDPLIPPALLTSEIPLPEKATNTVVKGRQDAADIVLGQSDRLLVVVGPCSIHDPAAAQEYASRLKELSDKLSDDLCIVMRAYLEKPRTTVGWKGLINDPDIDNSFKINKGLRVSRQLFVDLTSKGLPIATEMLDTISPQFLADCISVGAIGFASSLGLAAITRTKGNEHCFVILRGGTKGTNFDKESVQAAKKVLQDKKQKEAIMIDCSHGNSSKNHKNQPKVAKVVGEQLREGEKAIIGVMIESNIGEGNQKVPAEGPAALQRGVSITDACINWEDTAVVLEDLADAVRTRRKVNRS</sequence>
<evidence type="ECO:0000256" key="4">
    <source>
        <dbReference type="ARBA" id="ARBA00022605"/>
    </source>
</evidence>
<evidence type="ECO:0000256" key="3">
    <source>
        <dbReference type="ARBA" id="ARBA00007985"/>
    </source>
</evidence>
<organism evidence="10 11">
    <name type="scientific">Fusarium oxysporum (strain Fo5176)</name>
    <name type="common">Fusarium vascular wilt</name>
    <dbReference type="NCBI Taxonomy" id="660025"/>
    <lineage>
        <taxon>Eukaryota</taxon>
        <taxon>Fungi</taxon>
        <taxon>Dikarya</taxon>
        <taxon>Ascomycota</taxon>
        <taxon>Pezizomycotina</taxon>
        <taxon>Sordariomycetes</taxon>
        <taxon>Hypocreomycetidae</taxon>
        <taxon>Hypocreales</taxon>
        <taxon>Nectriaceae</taxon>
        <taxon>Fusarium</taxon>
        <taxon>Fusarium oxysporum species complex</taxon>
    </lineage>
</organism>
<protein>
    <recommendedName>
        <fullName evidence="8">Phospho-2-dehydro-3-deoxyheptonate aldolase</fullName>
        <ecNumber evidence="8">2.5.1.54</ecNumber>
    </recommendedName>
</protein>
<keyword evidence="6 8" id="KW-0057">Aromatic amino acid biosynthesis</keyword>
<dbReference type="GO" id="GO:0008652">
    <property type="term" value="P:amino acid biosynthetic process"/>
    <property type="evidence" value="ECO:0007669"/>
    <property type="project" value="UniProtKB-KW"/>
</dbReference>
<comment type="catalytic activity">
    <reaction evidence="7 8">
        <text>D-erythrose 4-phosphate + phosphoenolpyruvate + H2O = 7-phospho-2-dehydro-3-deoxy-D-arabino-heptonate + phosphate</text>
        <dbReference type="Rhea" id="RHEA:14717"/>
        <dbReference type="ChEBI" id="CHEBI:15377"/>
        <dbReference type="ChEBI" id="CHEBI:16897"/>
        <dbReference type="ChEBI" id="CHEBI:43474"/>
        <dbReference type="ChEBI" id="CHEBI:58394"/>
        <dbReference type="ChEBI" id="CHEBI:58702"/>
        <dbReference type="EC" id="2.5.1.54"/>
    </reaction>
</comment>
<proteinExistence type="inferred from homology"/>
<dbReference type="PANTHER" id="PTHR21225:SF12">
    <property type="entry name" value="PHOSPHO-2-DEHYDRO-3-DEOXYHEPTONATE ALDOLASE, TYROSINE-INHIBITED"/>
    <property type="match status" value="1"/>
</dbReference>
<evidence type="ECO:0000256" key="8">
    <source>
        <dbReference type="PIRNR" id="PIRNR001361"/>
    </source>
</evidence>
<comment type="pathway">
    <text evidence="2">Metabolic intermediate biosynthesis; chorismate biosynthesis; chorismate from D-erythrose 4-phosphate and phosphoenolpyruvate: step 1/7.</text>
</comment>
<dbReference type="Proteomes" id="UP000002489">
    <property type="component" value="Unassembled WGS sequence"/>
</dbReference>
<evidence type="ECO:0000313" key="10">
    <source>
        <dbReference type="EnsemblFungi" id="FOXG_03487P0"/>
    </source>
</evidence>
<feature type="domain" description="DAHP synthetase I/KDSA" evidence="9">
    <location>
        <begin position="48"/>
        <end position="170"/>
    </location>
</feature>
<dbReference type="EC" id="2.5.1.54" evidence="8"/>
<dbReference type="GO" id="GO:0003849">
    <property type="term" value="F:3-deoxy-7-phosphoheptulonate synthase activity"/>
    <property type="evidence" value="ECO:0007669"/>
    <property type="project" value="UniProtKB-EC"/>
</dbReference>
<reference evidence="10" key="2">
    <citation type="submission" date="2025-08" db="UniProtKB">
        <authorList>
            <consortium name="EnsemblFungi"/>
        </authorList>
    </citation>
    <scope>IDENTIFICATION</scope>
    <source>
        <strain evidence="10">4287 / CBS 123668 / FGSC 9935 / NRRL 34936</strain>
    </source>
</reference>
<dbReference type="GO" id="GO:0005737">
    <property type="term" value="C:cytoplasm"/>
    <property type="evidence" value="ECO:0007669"/>
    <property type="project" value="TreeGrafter"/>
</dbReference>
<comment type="similarity">
    <text evidence="3 8">Belongs to the class-I DAHP synthase family.</text>
</comment>
<feature type="domain" description="DAHP synthetase I/KDSA" evidence="9">
    <location>
        <begin position="182"/>
        <end position="300"/>
    </location>
</feature>
<name>A0A0D2XHT9_FUSOF</name>
<gene>
    <name evidence="10" type="primary">28945608</name>
</gene>
<dbReference type="EnsemblFungi" id="FOXG_03487T0">
    <property type="protein sequence ID" value="FOXG_03487P0"/>
    <property type="gene ID" value="FOXG_03487"/>
</dbReference>
<keyword evidence="4 8" id="KW-0028">Amino-acid biosynthesis</keyword>
<dbReference type="VEuPathDB" id="FungiDB:FOXG_03487"/>
<evidence type="ECO:0000313" key="11">
    <source>
        <dbReference type="Proteomes" id="UP000002489"/>
    </source>
</evidence>
<keyword evidence="5 8" id="KW-0808">Transferase</keyword>
<dbReference type="Pfam" id="PF00793">
    <property type="entry name" value="DAHP_synth_1"/>
    <property type="match status" value="2"/>
</dbReference>
<dbReference type="PIRSF" id="PIRSF001361">
    <property type="entry name" value="DAHP_synthase"/>
    <property type="match status" value="1"/>
</dbReference>
<reference evidence="11" key="1">
    <citation type="journal article" date="2012" name="Mol. Plant Microbe Interact.">
        <title>A highly conserved effector in Fusarium oxysporum is required for full virulence on Arabidopsis.</title>
        <authorList>
            <person name="Thatcher L.F."/>
            <person name="Gardiner D.M."/>
            <person name="Kazan K."/>
            <person name="Manners J."/>
        </authorList>
    </citation>
    <scope>NUCLEOTIDE SEQUENCE [LARGE SCALE GENOMIC DNA]</scope>
    <source>
        <strain evidence="11">Fo5176</strain>
    </source>
</reference>
<dbReference type="InterPro" id="IPR006219">
    <property type="entry name" value="DAHP_synth_1"/>
</dbReference>
<dbReference type="PANTHER" id="PTHR21225">
    <property type="entry name" value="PHOSPHO-2-DEHYDRO-3-DEOXYHEPTONATE ALDOLASE DAHP SYNTHETASE"/>
    <property type="match status" value="1"/>
</dbReference>
<evidence type="ECO:0000256" key="6">
    <source>
        <dbReference type="ARBA" id="ARBA00023141"/>
    </source>
</evidence>
<evidence type="ECO:0000256" key="7">
    <source>
        <dbReference type="ARBA" id="ARBA00047508"/>
    </source>
</evidence>
<dbReference type="GO" id="GO:0009073">
    <property type="term" value="P:aromatic amino acid family biosynthetic process"/>
    <property type="evidence" value="ECO:0007669"/>
    <property type="project" value="UniProtKB-KW"/>
</dbReference>
<evidence type="ECO:0000256" key="5">
    <source>
        <dbReference type="ARBA" id="ARBA00022679"/>
    </source>
</evidence>
<dbReference type="AlphaFoldDB" id="A0A0D2XHT9"/>